<dbReference type="SMR" id="A2E6S1"/>
<protein>
    <submittedName>
        <fullName evidence="4">Ankyrin repeat protein, putative</fullName>
    </submittedName>
</protein>
<dbReference type="EMBL" id="DS113315">
    <property type="protein sequence ID" value="EAY11665.1"/>
    <property type="molecule type" value="Genomic_DNA"/>
</dbReference>
<sequence>MAKLLISNGANINYINPESGLHYLHICIKNHMDEITELLISKCEDINIKSSEQIIVRDEEGEELDYGMTPLHYAVLTKNYLIFNLLISHGADVNAKDSFGKTALFYIVNKHNRSFQYIHIVMNFVTKQTENLQNEEIHRETKEIVKTLISRGANINEKDKSGKTALHYAAFYSDIESIEIFISHGADVNAKDKIGKSPLHWASMVEDDCDNVLIPIDNNEEKSKIKEKIYQLSCQLYKQTLEFLISNGADINDIDYFGVTALQNAKKYYRGNITEIQSLFDAK</sequence>
<dbReference type="PANTHER" id="PTHR24193">
    <property type="entry name" value="ANKYRIN REPEAT PROTEIN"/>
    <property type="match status" value="1"/>
</dbReference>
<feature type="repeat" description="ANK" evidence="3">
    <location>
        <begin position="161"/>
        <end position="193"/>
    </location>
</feature>
<evidence type="ECO:0000256" key="3">
    <source>
        <dbReference type="PROSITE-ProRule" id="PRU00023"/>
    </source>
</evidence>
<dbReference type="InParanoid" id="A2E6S1"/>
<evidence type="ECO:0000313" key="5">
    <source>
        <dbReference type="Proteomes" id="UP000001542"/>
    </source>
</evidence>
<keyword evidence="2 3" id="KW-0040">ANK repeat</keyword>
<gene>
    <name evidence="4" type="ORF">TVAG_158920</name>
</gene>
<keyword evidence="1" id="KW-0677">Repeat</keyword>
<dbReference type="Gene3D" id="1.25.40.20">
    <property type="entry name" value="Ankyrin repeat-containing domain"/>
    <property type="match status" value="2"/>
</dbReference>
<proteinExistence type="predicted"/>
<feature type="repeat" description="ANK" evidence="3">
    <location>
        <begin position="66"/>
        <end position="98"/>
    </location>
</feature>
<dbReference type="AlphaFoldDB" id="A2E6S1"/>
<dbReference type="OrthoDB" id="533508at2759"/>
<dbReference type="SUPFAM" id="SSF48403">
    <property type="entry name" value="Ankyrin repeat"/>
    <property type="match status" value="1"/>
</dbReference>
<dbReference type="eggNOG" id="KOG4412">
    <property type="taxonomic scope" value="Eukaryota"/>
</dbReference>
<reference evidence="4" key="1">
    <citation type="submission" date="2006-10" db="EMBL/GenBank/DDBJ databases">
        <authorList>
            <person name="Amadeo P."/>
            <person name="Zhao Q."/>
            <person name="Wortman J."/>
            <person name="Fraser-Liggett C."/>
            <person name="Carlton J."/>
        </authorList>
    </citation>
    <scope>NUCLEOTIDE SEQUENCE</scope>
    <source>
        <strain evidence="4">G3</strain>
    </source>
</reference>
<evidence type="ECO:0000313" key="4">
    <source>
        <dbReference type="EMBL" id="EAY11665.1"/>
    </source>
</evidence>
<dbReference type="SMART" id="SM00248">
    <property type="entry name" value="ANK"/>
    <property type="match status" value="5"/>
</dbReference>
<accession>A2E6S1</accession>
<reference evidence="4" key="2">
    <citation type="journal article" date="2007" name="Science">
        <title>Draft genome sequence of the sexually transmitted pathogen Trichomonas vaginalis.</title>
        <authorList>
            <person name="Carlton J.M."/>
            <person name="Hirt R.P."/>
            <person name="Silva J.C."/>
            <person name="Delcher A.L."/>
            <person name="Schatz M."/>
            <person name="Zhao Q."/>
            <person name="Wortman J.R."/>
            <person name="Bidwell S.L."/>
            <person name="Alsmark U.C.M."/>
            <person name="Besteiro S."/>
            <person name="Sicheritz-Ponten T."/>
            <person name="Noel C.J."/>
            <person name="Dacks J.B."/>
            <person name="Foster P.G."/>
            <person name="Simillion C."/>
            <person name="Van de Peer Y."/>
            <person name="Miranda-Saavedra D."/>
            <person name="Barton G.J."/>
            <person name="Westrop G.D."/>
            <person name="Mueller S."/>
            <person name="Dessi D."/>
            <person name="Fiori P.L."/>
            <person name="Ren Q."/>
            <person name="Paulsen I."/>
            <person name="Zhang H."/>
            <person name="Bastida-Corcuera F.D."/>
            <person name="Simoes-Barbosa A."/>
            <person name="Brown M.T."/>
            <person name="Hayes R.D."/>
            <person name="Mukherjee M."/>
            <person name="Okumura C.Y."/>
            <person name="Schneider R."/>
            <person name="Smith A.J."/>
            <person name="Vanacova S."/>
            <person name="Villalvazo M."/>
            <person name="Haas B.J."/>
            <person name="Pertea M."/>
            <person name="Feldblyum T.V."/>
            <person name="Utterback T.R."/>
            <person name="Shu C.L."/>
            <person name="Osoegawa K."/>
            <person name="de Jong P.J."/>
            <person name="Hrdy I."/>
            <person name="Horvathova L."/>
            <person name="Zubacova Z."/>
            <person name="Dolezal P."/>
            <person name="Malik S.B."/>
            <person name="Logsdon J.M. Jr."/>
            <person name="Henze K."/>
            <person name="Gupta A."/>
            <person name="Wang C.C."/>
            <person name="Dunne R.L."/>
            <person name="Upcroft J.A."/>
            <person name="Upcroft P."/>
            <person name="White O."/>
            <person name="Salzberg S.L."/>
            <person name="Tang P."/>
            <person name="Chiu C.-H."/>
            <person name="Lee Y.-S."/>
            <person name="Embley T.M."/>
            <person name="Coombs G.H."/>
            <person name="Mottram J.C."/>
            <person name="Tachezy J."/>
            <person name="Fraser-Liggett C.M."/>
            <person name="Johnson P.J."/>
        </authorList>
    </citation>
    <scope>NUCLEOTIDE SEQUENCE [LARGE SCALE GENOMIC DNA]</scope>
    <source>
        <strain evidence="4">G3</strain>
    </source>
</reference>
<dbReference type="STRING" id="5722.A2E6S1"/>
<dbReference type="VEuPathDB" id="TrichDB:TVAG_158920"/>
<dbReference type="PROSITE" id="PS50297">
    <property type="entry name" value="ANK_REP_REGION"/>
    <property type="match status" value="2"/>
</dbReference>
<evidence type="ECO:0000256" key="1">
    <source>
        <dbReference type="ARBA" id="ARBA00022737"/>
    </source>
</evidence>
<dbReference type="InterPro" id="IPR050663">
    <property type="entry name" value="Ankyrin-SOCS_Box"/>
</dbReference>
<dbReference type="Pfam" id="PF00023">
    <property type="entry name" value="Ank"/>
    <property type="match status" value="1"/>
</dbReference>
<dbReference type="VEuPathDB" id="TrichDB:TVAGG3_0779250"/>
<keyword evidence="5" id="KW-1185">Reference proteome</keyword>
<dbReference type="Proteomes" id="UP000001542">
    <property type="component" value="Unassembled WGS sequence"/>
</dbReference>
<dbReference type="InterPro" id="IPR036770">
    <property type="entry name" value="Ankyrin_rpt-contain_sf"/>
</dbReference>
<dbReference type="PROSITE" id="PS50088">
    <property type="entry name" value="ANK_REPEAT"/>
    <property type="match status" value="2"/>
</dbReference>
<dbReference type="RefSeq" id="XP_001323888.1">
    <property type="nucleotide sequence ID" value="XM_001323853.1"/>
</dbReference>
<dbReference type="Pfam" id="PF12796">
    <property type="entry name" value="Ank_2"/>
    <property type="match status" value="1"/>
</dbReference>
<dbReference type="PANTHER" id="PTHR24193:SF121">
    <property type="entry name" value="ADA2A-CONTAINING COMPLEX COMPONENT 3, ISOFORM D"/>
    <property type="match status" value="1"/>
</dbReference>
<dbReference type="InterPro" id="IPR002110">
    <property type="entry name" value="Ankyrin_rpt"/>
</dbReference>
<evidence type="ECO:0000256" key="2">
    <source>
        <dbReference type="ARBA" id="ARBA00023043"/>
    </source>
</evidence>
<organism evidence="4 5">
    <name type="scientific">Trichomonas vaginalis (strain ATCC PRA-98 / G3)</name>
    <dbReference type="NCBI Taxonomy" id="412133"/>
    <lineage>
        <taxon>Eukaryota</taxon>
        <taxon>Metamonada</taxon>
        <taxon>Parabasalia</taxon>
        <taxon>Trichomonadida</taxon>
        <taxon>Trichomonadidae</taxon>
        <taxon>Trichomonas</taxon>
    </lineage>
</organism>
<dbReference type="PRINTS" id="PR01415">
    <property type="entry name" value="ANKYRIN"/>
</dbReference>
<name>A2E6S1_TRIV3</name>
<dbReference type="KEGG" id="tva:4769619"/>